<evidence type="ECO:0000256" key="9">
    <source>
        <dbReference type="ARBA" id="ARBA00023277"/>
    </source>
</evidence>
<dbReference type="PANTHER" id="PTHR43725:SF53">
    <property type="entry name" value="UDP-ARABINOSE 4-EPIMERASE 1"/>
    <property type="match status" value="1"/>
</dbReference>
<comment type="pathway">
    <text evidence="3">Carbohydrate metabolism; galactose metabolism.</text>
</comment>
<evidence type="ECO:0000256" key="10">
    <source>
        <dbReference type="ARBA" id="ARBA00031367"/>
    </source>
</evidence>
<evidence type="ECO:0000313" key="14">
    <source>
        <dbReference type="Proteomes" id="UP000217210"/>
    </source>
</evidence>
<protein>
    <recommendedName>
        <fullName evidence="6">UDP-glucose 4-epimerase</fullName>
        <ecNumber evidence="5">5.1.3.2</ecNumber>
    </recommendedName>
    <alternativeName>
        <fullName evidence="11">Galactowaldenase</fullName>
    </alternativeName>
    <alternativeName>
        <fullName evidence="10">UDP-galactose 4-epimerase</fullName>
    </alternativeName>
</protein>
<dbReference type="Gene3D" id="3.90.25.10">
    <property type="entry name" value="UDP-galactose 4-epimerase, domain 1"/>
    <property type="match status" value="1"/>
</dbReference>
<evidence type="ECO:0000256" key="7">
    <source>
        <dbReference type="ARBA" id="ARBA00023027"/>
    </source>
</evidence>
<comment type="similarity">
    <text evidence="4">Belongs to the NAD(P)-dependent epimerase/dehydratase family.</text>
</comment>
<dbReference type="Pfam" id="PF01370">
    <property type="entry name" value="Epimerase"/>
    <property type="match status" value="1"/>
</dbReference>
<dbReference type="OrthoDB" id="9801785at2"/>
<dbReference type="InterPro" id="IPR001509">
    <property type="entry name" value="Epimerase_deHydtase"/>
</dbReference>
<keyword evidence="14" id="KW-1185">Reference proteome</keyword>
<keyword evidence="9" id="KW-0119">Carbohydrate metabolism</keyword>
<dbReference type="Gene3D" id="3.40.50.720">
    <property type="entry name" value="NAD(P)-binding Rossmann-like Domain"/>
    <property type="match status" value="1"/>
</dbReference>
<evidence type="ECO:0000256" key="5">
    <source>
        <dbReference type="ARBA" id="ARBA00013189"/>
    </source>
</evidence>
<reference evidence="13 14" key="1">
    <citation type="submission" date="2016-07" db="EMBL/GenBank/DDBJ databases">
        <title>High microdiversification within the ubiquitous acI lineage of Actinobacteria.</title>
        <authorList>
            <person name="Neuenschwander S.M."/>
            <person name="Salcher M."/>
            <person name="Ghai R."/>
            <person name="Pernthaler J."/>
        </authorList>
    </citation>
    <scope>NUCLEOTIDE SEQUENCE [LARGE SCALE GENOMIC DNA]</scope>
    <source>
        <strain evidence="13">MMS-IIB-91</strain>
    </source>
</reference>
<organism evidence="13 14">
    <name type="scientific">Candidatus Nanopelagicus abundans</name>
    <dbReference type="NCBI Taxonomy" id="1884916"/>
    <lineage>
        <taxon>Bacteria</taxon>
        <taxon>Bacillati</taxon>
        <taxon>Actinomycetota</taxon>
        <taxon>Actinomycetes</taxon>
        <taxon>Candidatus Nanopelagicales</taxon>
        <taxon>Candidatus Nanopelagicaceae</taxon>
        <taxon>Candidatus Nanopelagicus</taxon>
    </lineage>
</organism>
<dbReference type="NCBIfam" id="TIGR01179">
    <property type="entry name" value="galE"/>
    <property type="match status" value="1"/>
</dbReference>
<dbReference type="EC" id="5.1.3.2" evidence="5"/>
<evidence type="ECO:0000256" key="2">
    <source>
        <dbReference type="ARBA" id="ARBA00001911"/>
    </source>
</evidence>
<keyword evidence="8" id="KW-0413">Isomerase</keyword>
<dbReference type="GO" id="GO:0003978">
    <property type="term" value="F:UDP-glucose 4-epimerase activity"/>
    <property type="evidence" value="ECO:0007669"/>
    <property type="project" value="UniProtKB-EC"/>
</dbReference>
<dbReference type="KEGG" id="nab:B1sIIB91_05440"/>
<evidence type="ECO:0000259" key="12">
    <source>
        <dbReference type="Pfam" id="PF01370"/>
    </source>
</evidence>
<proteinExistence type="inferred from homology"/>
<dbReference type="SUPFAM" id="SSF51735">
    <property type="entry name" value="NAD(P)-binding Rossmann-fold domains"/>
    <property type="match status" value="1"/>
</dbReference>
<dbReference type="PANTHER" id="PTHR43725">
    <property type="entry name" value="UDP-GLUCOSE 4-EPIMERASE"/>
    <property type="match status" value="1"/>
</dbReference>
<dbReference type="Proteomes" id="UP000217210">
    <property type="component" value="Chromosome"/>
</dbReference>
<dbReference type="UniPathway" id="UPA00214"/>
<comment type="catalytic activity">
    <reaction evidence="1">
        <text>UDP-alpha-D-glucose = UDP-alpha-D-galactose</text>
        <dbReference type="Rhea" id="RHEA:22168"/>
        <dbReference type="ChEBI" id="CHEBI:58885"/>
        <dbReference type="ChEBI" id="CHEBI:66914"/>
        <dbReference type="EC" id="5.1.3.2"/>
    </reaction>
</comment>
<accession>A0A249L5E3</accession>
<evidence type="ECO:0000256" key="8">
    <source>
        <dbReference type="ARBA" id="ARBA00023235"/>
    </source>
</evidence>
<feature type="domain" description="NAD-dependent epimerase/dehydratase" evidence="12">
    <location>
        <begin position="5"/>
        <end position="255"/>
    </location>
</feature>
<evidence type="ECO:0000256" key="1">
    <source>
        <dbReference type="ARBA" id="ARBA00000083"/>
    </source>
</evidence>
<evidence type="ECO:0000256" key="11">
    <source>
        <dbReference type="ARBA" id="ARBA00033067"/>
    </source>
</evidence>
<comment type="cofactor">
    <cofactor evidence="2">
        <name>NAD(+)</name>
        <dbReference type="ChEBI" id="CHEBI:57540"/>
    </cofactor>
</comment>
<gene>
    <name evidence="13" type="ORF">B1sIIB91_05440</name>
</gene>
<keyword evidence="7" id="KW-0520">NAD</keyword>
<evidence type="ECO:0000313" key="13">
    <source>
        <dbReference type="EMBL" id="ASY24318.1"/>
    </source>
</evidence>
<dbReference type="AlphaFoldDB" id="A0A249L5E3"/>
<dbReference type="EMBL" id="CP016779">
    <property type="protein sequence ID" value="ASY24318.1"/>
    <property type="molecule type" value="Genomic_DNA"/>
</dbReference>
<sequence>MNHKILITGGAGFIGSVISSYLLDNEYEVVVIDDLSTGNKGALDERATFYQGSILDKSFLTTALAGVDAVIHCAAKSIVEESVQKPELYEQVNYQGTKVLLDVMTQAGINKIIFSSTAAVYGEAKTQPIPENAALSALNPYGQSKIKCEEEIGKKVADGLAAITFRYFNIAGSSKNSLGKLFFRNHENESQLIPKILNKLNKGDKEVTVDVYGDKWQTPDGSCIRDYLHVKDLAHAHLLALNKLTKSEHQIINLGSGKGYSVFEVIDQIDKSVGVKLNRNIYPARSGDPTALLADISKAKEILGWQPKSGLVEIIADSWQGSQQLR</sequence>
<dbReference type="RefSeq" id="WP_095688575.1">
    <property type="nucleotide sequence ID" value="NZ_CP016779.1"/>
</dbReference>
<name>A0A249L5E3_9ACTN</name>
<dbReference type="InterPro" id="IPR036291">
    <property type="entry name" value="NAD(P)-bd_dom_sf"/>
</dbReference>
<evidence type="ECO:0000256" key="4">
    <source>
        <dbReference type="ARBA" id="ARBA00007637"/>
    </source>
</evidence>
<dbReference type="InterPro" id="IPR005886">
    <property type="entry name" value="UDP_G4E"/>
</dbReference>
<evidence type="ECO:0000256" key="3">
    <source>
        <dbReference type="ARBA" id="ARBA00004947"/>
    </source>
</evidence>
<dbReference type="GO" id="GO:0006012">
    <property type="term" value="P:galactose metabolic process"/>
    <property type="evidence" value="ECO:0007669"/>
    <property type="project" value="UniProtKB-UniPathway"/>
</dbReference>
<evidence type="ECO:0000256" key="6">
    <source>
        <dbReference type="ARBA" id="ARBA00018569"/>
    </source>
</evidence>